<proteinExistence type="predicted"/>
<reference evidence="1 2" key="1">
    <citation type="submission" date="2023-12" db="EMBL/GenBank/DDBJ databases">
        <title>Genome sequencing and assembly of bacterial species from a model synthetic community.</title>
        <authorList>
            <person name="Hogle S.L."/>
        </authorList>
    </citation>
    <scope>NUCLEOTIDE SEQUENCE [LARGE SCALE GENOMIC DNA]</scope>
    <source>
        <strain evidence="1 2">HAMBI_3031</strain>
    </source>
</reference>
<keyword evidence="2" id="KW-1185">Reference proteome</keyword>
<evidence type="ECO:0000313" key="2">
    <source>
        <dbReference type="Proteomes" id="UP001325680"/>
    </source>
</evidence>
<evidence type="ECO:0000313" key="1">
    <source>
        <dbReference type="EMBL" id="WQD38236.1"/>
    </source>
</evidence>
<dbReference type="EMBL" id="CP139960">
    <property type="protein sequence ID" value="WQD38236.1"/>
    <property type="molecule type" value="Genomic_DNA"/>
</dbReference>
<name>A0ABZ0W547_9BACT</name>
<dbReference type="Proteomes" id="UP001325680">
    <property type="component" value="Chromosome"/>
</dbReference>
<accession>A0ABZ0W547</accession>
<gene>
    <name evidence="1" type="ORF">U0035_21430</name>
</gene>
<dbReference type="RefSeq" id="WP_114791008.1">
    <property type="nucleotide sequence ID" value="NZ_CP139960.1"/>
</dbReference>
<sequence length="102" mass="11746">MNEVFNITVDMKVAEGYVEYCRFFINTNLKAAQDTFDQLSGLPYTNNNLLLRLSFVRSGSLPDEVLATKYCTLDELGRNCRLITLELFKYYNLDQYIPGDAL</sequence>
<organism evidence="1 2">
    <name type="scientific">Niabella yanshanensis</name>
    <dbReference type="NCBI Taxonomy" id="577386"/>
    <lineage>
        <taxon>Bacteria</taxon>
        <taxon>Pseudomonadati</taxon>
        <taxon>Bacteroidota</taxon>
        <taxon>Chitinophagia</taxon>
        <taxon>Chitinophagales</taxon>
        <taxon>Chitinophagaceae</taxon>
        <taxon>Niabella</taxon>
    </lineage>
</organism>
<protein>
    <submittedName>
        <fullName evidence="1">Uncharacterized protein</fullName>
    </submittedName>
</protein>